<gene>
    <name evidence="1" type="ORF">Mgra_00009861</name>
</gene>
<dbReference type="AlphaFoldDB" id="A0A8S9Z8C5"/>
<organism evidence="1 2">
    <name type="scientific">Meloidogyne graminicola</name>
    <dbReference type="NCBI Taxonomy" id="189291"/>
    <lineage>
        <taxon>Eukaryota</taxon>
        <taxon>Metazoa</taxon>
        <taxon>Ecdysozoa</taxon>
        <taxon>Nematoda</taxon>
        <taxon>Chromadorea</taxon>
        <taxon>Rhabditida</taxon>
        <taxon>Tylenchina</taxon>
        <taxon>Tylenchomorpha</taxon>
        <taxon>Tylenchoidea</taxon>
        <taxon>Meloidogynidae</taxon>
        <taxon>Meloidogyninae</taxon>
        <taxon>Meloidogyne</taxon>
    </lineage>
</organism>
<sequence>MKVNVVRSGNWMLSVILNHGCLRSIELAVKVPKKSCLNILGLMILKNFVLMRMRKIESN</sequence>
<accession>A0A8S9Z8C5</accession>
<dbReference type="EMBL" id="JABEBT010000190">
    <property type="protein sequence ID" value="KAF7625959.1"/>
    <property type="molecule type" value="Genomic_DNA"/>
</dbReference>
<name>A0A8S9Z8C5_9BILA</name>
<comment type="caution">
    <text evidence="1">The sequence shown here is derived from an EMBL/GenBank/DDBJ whole genome shotgun (WGS) entry which is preliminary data.</text>
</comment>
<evidence type="ECO:0000313" key="1">
    <source>
        <dbReference type="EMBL" id="KAF7625959.1"/>
    </source>
</evidence>
<keyword evidence="2" id="KW-1185">Reference proteome</keyword>
<proteinExistence type="predicted"/>
<evidence type="ECO:0000313" key="2">
    <source>
        <dbReference type="Proteomes" id="UP000605970"/>
    </source>
</evidence>
<protein>
    <submittedName>
        <fullName evidence="1">Uncharacterized protein</fullName>
    </submittedName>
</protein>
<dbReference type="Proteomes" id="UP000605970">
    <property type="component" value="Unassembled WGS sequence"/>
</dbReference>
<reference evidence="1" key="1">
    <citation type="journal article" date="2020" name="Ecol. Evol.">
        <title>Genome structure and content of the rice root-knot nematode (Meloidogyne graminicola).</title>
        <authorList>
            <person name="Phan N.T."/>
            <person name="Danchin E.G.J."/>
            <person name="Klopp C."/>
            <person name="Perfus-Barbeoch L."/>
            <person name="Kozlowski D.K."/>
            <person name="Koutsovoulos G.D."/>
            <person name="Lopez-Roques C."/>
            <person name="Bouchez O."/>
            <person name="Zahm M."/>
            <person name="Besnard G."/>
            <person name="Bellafiore S."/>
        </authorList>
    </citation>
    <scope>NUCLEOTIDE SEQUENCE</scope>
    <source>
        <strain evidence="1">VN-18</strain>
    </source>
</reference>